<feature type="binding site" evidence="1">
    <location>
        <position position="224"/>
    </location>
    <ligand>
        <name>Mg(2+)</name>
        <dbReference type="ChEBI" id="CHEBI:18420"/>
        <label>3</label>
    </ligand>
</feature>
<dbReference type="EMBL" id="JBHTIU010000031">
    <property type="protein sequence ID" value="MFD0869552.1"/>
    <property type="molecule type" value="Genomic_DNA"/>
</dbReference>
<dbReference type="PIRSF" id="PIRSF005303">
    <property type="entry name" value="Thiam_monoph_kin"/>
    <property type="match status" value="1"/>
</dbReference>
<dbReference type="PANTHER" id="PTHR30270">
    <property type="entry name" value="THIAMINE-MONOPHOSPHATE KINASE"/>
    <property type="match status" value="1"/>
</dbReference>
<feature type="binding site" evidence="1">
    <location>
        <position position="31"/>
    </location>
    <ligand>
        <name>Mg(2+)</name>
        <dbReference type="ChEBI" id="CHEBI:18420"/>
        <label>3</label>
    </ligand>
</feature>
<feature type="binding site" evidence="1">
    <location>
        <position position="31"/>
    </location>
    <ligand>
        <name>Mg(2+)</name>
        <dbReference type="ChEBI" id="CHEBI:18420"/>
        <label>4</label>
    </ligand>
</feature>
<dbReference type="InterPro" id="IPR036676">
    <property type="entry name" value="PurM-like_C_sf"/>
</dbReference>
<dbReference type="CDD" id="cd02194">
    <property type="entry name" value="ThiL"/>
    <property type="match status" value="1"/>
</dbReference>
<dbReference type="Proteomes" id="UP001597120">
    <property type="component" value="Unassembled WGS sequence"/>
</dbReference>
<feature type="binding site" evidence="1">
    <location>
        <position position="107"/>
    </location>
    <ligand>
        <name>ATP</name>
        <dbReference type="ChEBI" id="CHEBI:30616"/>
    </ligand>
</feature>
<dbReference type="GO" id="GO:0009030">
    <property type="term" value="F:thiamine-phosphate kinase activity"/>
    <property type="evidence" value="ECO:0007669"/>
    <property type="project" value="UniProtKB-EC"/>
</dbReference>
<evidence type="ECO:0000259" key="3">
    <source>
        <dbReference type="Pfam" id="PF02769"/>
    </source>
</evidence>
<keyword evidence="1" id="KW-0460">Magnesium</keyword>
<feature type="binding site" evidence="1">
    <location>
        <position position="77"/>
    </location>
    <ligand>
        <name>Mg(2+)</name>
        <dbReference type="ChEBI" id="CHEBI:18420"/>
        <label>2</label>
    </ligand>
</feature>
<gene>
    <name evidence="1 4" type="primary">thiL</name>
    <name evidence="4" type="ORF">ACFQ03_10355</name>
</gene>
<feature type="binding site" evidence="1">
    <location>
        <position position="48"/>
    </location>
    <ligand>
        <name>Mg(2+)</name>
        <dbReference type="ChEBI" id="CHEBI:18420"/>
        <label>1</label>
    </ligand>
</feature>
<dbReference type="HAMAP" id="MF_02128">
    <property type="entry name" value="TMP_kinase"/>
    <property type="match status" value="1"/>
</dbReference>
<comment type="catalytic activity">
    <reaction evidence="1">
        <text>thiamine phosphate + ATP = thiamine diphosphate + ADP</text>
        <dbReference type="Rhea" id="RHEA:15913"/>
        <dbReference type="ChEBI" id="CHEBI:30616"/>
        <dbReference type="ChEBI" id="CHEBI:37575"/>
        <dbReference type="ChEBI" id="CHEBI:58937"/>
        <dbReference type="ChEBI" id="CHEBI:456216"/>
        <dbReference type="EC" id="2.7.4.16"/>
    </reaction>
</comment>
<accession>A0ABW3DAM4</accession>
<feature type="binding site" evidence="1">
    <location>
        <position position="227"/>
    </location>
    <ligand>
        <name>Mg(2+)</name>
        <dbReference type="ChEBI" id="CHEBI:18420"/>
        <label>5</label>
    </ligand>
</feature>
<dbReference type="InterPro" id="IPR010918">
    <property type="entry name" value="PurM-like_C_dom"/>
</dbReference>
<comment type="function">
    <text evidence="1">Catalyzes the ATP-dependent phosphorylation of thiamine-monophosphate (TMP) to form thiamine-pyrophosphate (TPP), the active form of vitamin B1.</text>
</comment>
<dbReference type="InterPro" id="IPR036921">
    <property type="entry name" value="PurM-like_N_sf"/>
</dbReference>
<evidence type="ECO:0000313" key="4">
    <source>
        <dbReference type="EMBL" id="MFD0869552.1"/>
    </source>
</evidence>
<feature type="binding site" evidence="1">
    <location>
        <position position="226"/>
    </location>
    <ligand>
        <name>ATP</name>
        <dbReference type="ChEBI" id="CHEBI:30616"/>
    </ligand>
</feature>
<protein>
    <recommendedName>
        <fullName evidence="1">Thiamine-monophosphate kinase</fullName>
        <shortName evidence="1">TMP kinase</shortName>
        <shortName evidence="1">Thiamine-phosphate kinase</shortName>
        <ecNumber evidence="1">2.7.4.16</ecNumber>
    </recommendedName>
</protein>
<comment type="pathway">
    <text evidence="1">Cofactor biosynthesis; thiamine diphosphate biosynthesis; thiamine diphosphate from thiamine phosphate: step 1/1.</text>
</comment>
<feature type="binding site" evidence="1">
    <location>
        <position position="55"/>
    </location>
    <ligand>
        <name>substrate</name>
    </ligand>
</feature>
<evidence type="ECO:0000313" key="5">
    <source>
        <dbReference type="Proteomes" id="UP001597120"/>
    </source>
</evidence>
<dbReference type="Pfam" id="PF00586">
    <property type="entry name" value="AIRS"/>
    <property type="match status" value="1"/>
</dbReference>
<feature type="binding site" evidence="1">
    <location>
        <position position="277"/>
    </location>
    <ligand>
        <name>substrate</name>
    </ligand>
</feature>
<feature type="binding site" evidence="1">
    <location>
        <position position="151"/>
    </location>
    <ligand>
        <name>ATP</name>
        <dbReference type="ChEBI" id="CHEBI:30616"/>
    </ligand>
</feature>
<comment type="miscellaneous">
    <text evidence="1">Reaction mechanism of ThiL seems to utilize a direct, inline transfer of the gamma-phosphate of ATP to TMP rather than a phosphorylated enzyme intermediate.</text>
</comment>
<feature type="binding site" evidence="1">
    <location>
        <position position="77"/>
    </location>
    <ligand>
        <name>Mg(2+)</name>
        <dbReference type="ChEBI" id="CHEBI:18420"/>
        <label>4</label>
    </ligand>
</feature>
<keyword evidence="1" id="KW-0067">ATP-binding</keyword>
<dbReference type="Gene3D" id="3.90.650.10">
    <property type="entry name" value="PurM-like C-terminal domain"/>
    <property type="match status" value="1"/>
</dbReference>
<feature type="binding site" evidence="1">
    <location>
        <position position="334"/>
    </location>
    <ligand>
        <name>substrate</name>
    </ligand>
</feature>
<name>A0ABW3DAM4_9BACL</name>
<organism evidence="4 5">
    <name type="scientific">Paenibacillus residui</name>
    <dbReference type="NCBI Taxonomy" id="629724"/>
    <lineage>
        <taxon>Bacteria</taxon>
        <taxon>Bacillati</taxon>
        <taxon>Bacillota</taxon>
        <taxon>Bacilli</taxon>
        <taxon>Bacillales</taxon>
        <taxon>Paenibacillaceae</taxon>
        <taxon>Paenibacillus</taxon>
    </lineage>
</organism>
<feature type="domain" description="PurM-like C-terminal" evidence="3">
    <location>
        <begin position="155"/>
        <end position="313"/>
    </location>
</feature>
<comment type="similarity">
    <text evidence="1">Belongs to the thiamine-monophosphate kinase family.</text>
</comment>
<keyword evidence="1" id="KW-0479">Metal-binding</keyword>
<dbReference type="SUPFAM" id="SSF55326">
    <property type="entry name" value="PurM N-terminal domain-like"/>
    <property type="match status" value="1"/>
</dbReference>
<dbReference type="RefSeq" id="WP_379287971.1">
    <property type="nucleotide sequence ID" value="NZ_JBHTIU010000031.1"/>
</dbReference>
<dbReference type="Pfam" id="PF02769">
    <property type="entry name" value="AIRS_C"/>
    <property type="match status" value="1"/>
</dbReference>
<evidence type="ECO:0000259" key="2">
    <source>
        <dbReference type="Pfam" id="PF00586"/>
    </source>
</evidence>
<keyword evidence="1 4" id="KW-0808">Transferase</keyword>
<keyword evidence="1" id="KW-0547">Nucleotide-binding</keyword>
<feature type="binding site" evidence="1">
    <location>
        <position position="46"/>
    </location>
    <ligand>
        <name>Mg(2+)</name>
        <dbReference type="ChEBI" id="CHEBI:18420"/>
        <label>4</label>
    </ligand>
</feature>
<dbReference type="InterPro" id="IPR016188">
    <property type="entry name" value="PurM-like_N"/>
</dbReference>
<feature type="binding site" evidence="1">
    <location>
        <begin position="124"/>
        <end position="125"/>
    </location>
    <ligand>
        <name>ATP</name>
        <dbReference type="ChEBI" id="CHEBI:30616"/>
    </ligand>
</feature>
<comment type="caution">
    <text evidence="1">Lacks conserved residue(s) required for the propagation of feature annotation.</text>
</comment>
<evidence type="ECO:0000256" key="1">
    <source>
        <dbReference type="HAMAP-Rule" id="MF_02128"/>
    </source>
</evidence>
<dbReference type="NCBIfam" id="TIGR01379">
    <property type="entry name" value="thiL"/>
    <property type="match status" value="1"/>
</dbReference>
<proteinExistence type="inferred from homology"/>
<keyword evidence="1 4" id="KW-0418">Kinase</keyword>
<feature type="domain" description="PurM-like N-terminal" evidence="2">
    <location>
        <begin position="29"/>
        <end position="143"/>
    </location>
</feature>
<reference evidence="5" key="1">
    <citation type="journal article" date="2019" name="Int. J. Syst. Evol. Microbiol.">
        <title>The Global Catalogue of Microorganisms (GCM) 10K type strain sequencing project: providing services to taxonomists for standard genome sequencing and annotation.</title>
        <authorList>
            <consortium name="The Broad Institute Genomics Platform"/>
            <consortium name="The Broad Institute Genome Sequencing Center for Infectious Disease"/>
            <person name="Wu L."/>
            <person name="Ma J."/>
        </authorList>
    </citation>
    <scope>NUCLEOTIDE SEQUENCE [LARGE SCALE GENOMIC DNA]</scope>
    <source>
        <strain evidence="5">CCUG 57263</strain>
    </source>
</reference>
<sequence>MDEFALIRRLTERRTRTGAALPPLAVGIGDDAAVADWPSGSQIVMSCDTMVQEVHFKRVTMKDSDVGYKAMASNISDIAAMGAIPRYALLSLSAPKNVPVSRLDNLYEGLYECAEQFGVTVAGGDTTSTPGEIVLAVTIIGEIEQGRALVRSSARPGDAVFVTGYPGCSAAGLHYLLGRQQAADSIGELTQPYRFLVQAHQRPQPQVKAARMLLQSGFAGALNDVSDGVASEAAEIAEASGVGLLLEEGRLPVHPDLAEYARLASREPLDWILGGGEDYQLLGTVRPEGVNELAALFSRHGIPLAIVGEVSERFTGVRLLRRSGAIEPVDKRGYNHFDN</sequence>
<comment type="caution">
    <text evidence="4">The sequence shown here is derived from an EMBL/GenBank/DDBJ whole genome shotgun (WGS) entry which is preliminary data.</text>
</comment>
<dbReference type="EC" id="2.7.4.16" evidence="1"/>
<feature type="binding site" evidence="1">
    <location>
        <position position="77"/>
    </location>
    <ligand>
        <name>Mg(2+)</name>
        <dbReference type="ChEBI" id="CHEBI:18420"/>
        <label>3</label>
    </ligand>
</feature>
<keyword evidence="5" id="KW-1185">Reference proteome</keyword>
<keyword evidence="1" id="KW-0784">Thiamine biosynthesis</keyword>
<feature type="binding site" evidence="1">
    <location>
        <position position="48"/>
    </location>
    <ligand>
        <name>Mg(2+)</name>
        <dbReference type="ChEBI" id="CHEBI:18420"/>
        <label>2</label>
    </ligand>
</feature>
<dbReference type="InterPro" id="IPR006283">
    <property type="entry name" value="ThiL-like"/>
</dbReference>
<dbReference type="SUPFAM" id="SSF56042">
    <property type="entry name" value="PurM C-terminal domain-like"/>
    <property type="match status" value="1"/>
</dbReference>
<feature type="binding site" evidence="1">
    <location>
        <position position="125"/>
    </location>
    <ligand>
        <name>Mg(2+)</name>
        <dbReference type="ChEBI" id="CHEBI:18420"/>
        <label>1</label>
    </ligand>
</feature>
<dbReference type="PANTHER" id="PTHR30270:SF0">
    <property type="entry name" value="THIAMINE-MONOPHOSPHATE KINASE"/>
    <property type="match status" value="1"/>
</dbReference>
<dbReference type="Gene3D" id="3.30.1330.10">
    <property type="entry name" value="PurM-like, N-terminal domain"/>
    <property type="match status" value="1"/>
</dbReference>